<dbReference type="SMART" id="SM00382">
    <property type="entry name" value="AAA"/>
    <property type="match status" value="1"/>
</dbReference>
<dbReference type="AlphaFoldDB" id="A0A2S7VVL1"/>
<dbReference type="SUPFAM" id="SSF52540">
    <property type="entry name" value="P-loop containing nucleoside triphosphate hydrolases"/>
    <property type="match status" value="1"/>
</dbReference>
<dbReference type="GO" id="GO:0005524">
    <property type="term" value="F:ATP binding"/>
    <property type="evidence" value="ECO:0007669"/>
    <property type="project" value="UniProtKB-KW"/>
</dbReference>
<dbReference type="InterPro" id="IPR017871">
    <property type="entry name" value="ABC_transporter-like_CS"/>
</dbReference>
<evidence type="ECO:0000256" key="4">
    <source>
        <dbReference type="ARBA" id="ARBA00022967"/>
    </source>
</evidence>
<dbReference type="Gene3D" id="3.40.50.300">
    <property type="entry name" value="P-loop containing nucleotide triphosphate hydrolases"/>
    <property type="match status" value="1"/>
</dbReference>
<organism evidence="7 8">
    <name type="scientific">Photobacterium angustum</name>
    <dbReference type="NCBI Taxonomy" id="661"/>
    <lineage>
        <taxon>Bacteria</taxon>
        <taxon>Pseudomonadati</taxon>
        <taxon>Pseudomonadota</taxon>
        <taxon>Gammaproteobacteria</taxon>
        <taxon>Vibrionales</taxon>
        <taxon>Vibrionaceae</taxon>
        <taxon>Photobacterium</taxon>
    </lineage>
</organism>
<dbReference type="InterPro" id="IPR003439">
    <property type="entry name" value="ABC_transporter-like_ATP-bd"/>
</dbReference>
<feature type="domain" description="ABC transporter" evidence="6">
    <location>
        <begin position="3"/>
        <end position="237"/>
    </location>
</feature>
<gene>
    <name evidence="7" type="ORF">BTO08_01315</name>
</gene>
<keyword evidence="2" id="KW-0547">Nucleotide-binding</keyword>
<evidence type="ECO:0000313" key="7">
    <source>
        <dbReference type="EMBL" id="PQJ66152.1"/>
    </source>
</evidence>
<name>A0A2S7VVL1_PHOAN</name>
<evidence type="ECO:0000256" key="5">
    <source>
        <dbReference type="ARBA" id="ARBA00037066"/>
    </source>
</evidence>
<dbReference type="InterPro" id="IPR027417">
    <property type="entry name" value="P-loop_NTPase"/>
</dbReference>
<evidence type="ECO:0000256" key="3">
    <source>
        <dbReference type="ARBA" id="ARBA00022840"/>
    </source>
</evidence>
<comment type="function">
    <text evidence="5">Part of the ABC transporter complex HmuTUV involved in hemin import. Responsible for energy coupling to the transport system.</text>
</comment>
<evidence type="ECO:0000256" key="1">
    <source>
        <dbReference type="ARBA" id="ARBA00022448"/>
    </source>
</evidence>
<dbReference type="InterPro" id="IPR003593">
    <property type="entry name" value="AAA+_ATPase"/>
</dbReference>
<accession>A0A2S7VVL1</accession>
<keyword evidence="3" id="KW-0067">ATP-binding</keyword>
<protein>
    <submittedName>
        <fullName evidence="7">ABC transporter</fullName>
    </submittedName>
</protein>
<dbReference type="Pfam" id="PF00005">
    <property type="entry name" value="ABC_tran"/>
    <property type="match status" value="1"/>
</dbReference>
<dbReference type="PROSITE" id="PS00211">
    <property type="entry name" value="ABC_TRANSPORTER_1"/>
    <property type="match status" value="1"/>
</dbReference>
<proteinExistence type="predicted"/>
<evidence type="ECO:0000313" key="8">
    <source>
        <dbReference type="Proteomes" id="UP000238730"/>
    </source>
</evidence>
<comment type="caution">
    <text evidence="7">The sequence shown here is derived from an EMBL/GenBank/DDBJ whole genome shotgun (WGS) entry which is preliminary data.</text>
</comment>
<dbReference type="CDD" id="cd03214">
    <property type="entry name" value="ABC_Iron-Siderophores_B12_Hemin"/>
    <property type="match status" value="1"/>
</dbReference>
<dbReference type="PROSITE" id="PS50893">
    <property type="entry name" value="ABC_TRANSPORTER_2"/>
    <property type="match status" value="1"/>
</dbReference>
<dbReference type="RefSeq" id="WP_105059580.1">
    <property type="nucleotide sequence ID" value="NZ_MSCJ01000001.1"/>
</dbReference>
<reference evidence="7 8" key="1">
    <citation type="submission" date="2016-12" db="EMBL/GenBank/DDBJ databases">
        <title>Diversity of luminous bacteria.</title>
        <authorList>
            <person name="Yoshizawa S."/>
            <person name="Kogure K."/>
        </authorList>
    </citation>
    <scope>NUCLEOTIDE SEQUENCE [LARGE SCALE GENOMIC DNA]</scope>
    <source>
        <strain evidence="7 8">LC1-200</strain>
    </source>
</reference>
<dbReference type="Proteomes" id="UP000238730">
    <property type="component" value="Unassembled WGS sequence"/>
</dbReference>
<dbReference type="EMBL" id="MSCJ01000001">
    <property type="protein sequence ID" value="PQJ66152.1"/>
    <property type="molecule type" value="Genomic_DNA"/>
</dbReference>
<dbReference type="PANTHER" id="PTHR42794">
    <property type="entry name" value="HEMIN IMPORT ATP-BINDING PROTEIN HMUV"/>
    <property type="match status" value="1"/>
</dbReference>
<dbReference type="OrthoDB" id="6461291at2"/>
<dbReference type="GO" id="GO:0016887">
    <property type="term" value="F:ATP hydrolysis activity"/>
    <property type="evidence" value="ECO:0007669"/>
    <property type="project" value="InterPro"/>
</dbReference>
<dbReference type="PANTHER" id="PTHR42794:SF1">
    <property type="entry name" value="HEMIN IMPORT ATP-BINDING PROTEIN HMUV"/>
    <property type="match status" value="1"/>
</dbReference>
<sequence>MSLNINSLTTGYGQQKIIEQLSVEPIQNGELVAVLGPNGVGKSTLLKAIARLQKYQGDVSLDGEILSQLALSESARRIGYLPQTLPQATSLVAYEIVFSACRAVKPELSKSYIEQIIEKTFSQLGITHLALKQLAQMSGGQRQMIGLAQVLIREPRLLLLDEPTSALDLHWQISVLQAVKQNLAQTGGIGLVAIHDINLALRFCDKVLVLSPDGLVVMGKGEQVLTAEVLRKAYGVKGRVEQCSQGYPIVLVDEAMSV</sequence>
<evidence type="ECO:0000256" key="2">
    <source>
        <dbReference type="ARBA" id="ARBA00022741"/>
    </source>
</evidence>
<keyword evidence="1" id="KW-0813">Transport</keyword>
<keyword evidence="4" id="KW-1278">Translocase</keyword>
<evidence type="ECO:0000259" key="6">
    <source>
        <dbReference type="PROSITE" id="PS50893"/>
    </source>
</evidence>